<dbReference type="Pfam" id="PF13432">
    <property type="entry name" value="TPR_16"/>
    <property type="match status" value="1"/>
</dbReference>
<comment type="caution">
    <text evidence="4">The sequence shown here is derived from an EMBL/GenBank/DDBJ whole genome shotgun (WGS) entry which is preliminary data.</text>
</comment>
<dbReference type="InterPro" id="IPR051685">
    <property type="entry name" value="Ycf3/AcsC/BcsC/TPR_MFPF"/>
</dbReference>
<dbReference type="Gene3D" id="1.25.40.10">
    <property type="entry name" value="Tetratricopeptide repeat domain"/>
    <property type="match status" value="2"/>
</dbReference>
<evidence type="ECO:0000256" key="3">
    <source>
        <dbReference type="PROSITE-ProRule" id="PRU00339"/>
    </source>
</evidence>
<dbReference type="EMBL" id="WKJL01000008">
    <property type="protein sequence ID" value="MRW85034.1"/>
    <property type="molecule type" value="Genomic_DNA"/>
</dbReference>
<keyword evidence="2 3" id="KW-0802">TPR repeat</keyword>
<evidence type="ECO:0000256" key="1">
    <source>
        <dbReference type="ARBA" id="ARBA00022737"/>
    </source>
</evidence>
<name>A0A844DCE5_9BURK</name>
<evidence type="ECO:0000313" key="4">
    <source>
        <dbReference type="EMBL" id="MRW85034.1"/>
    </source>
</evidence>
<gene>
    <name evidence="4" type="ORF">GJ698_13180</name>
</gene>
<dbReference type="SUPFAM" id="SSF48452">
    <property type="entry name" value="TPR-like"/>
    <property type="match status" value="2"/>
</dbReference>
<feature type="repeat" description="TPR" evidence="3">
    <location>
        <begin position="209"/>
        <end position="242"/>
    </location>
</feature>
<keyword evidence="5" id="KW-1185">Reference proteome</keyword>
<dbReference type="PROSITE" id="PS50005">
    <property type="entry name" value="TPR"/>
    <property type="match status" value="2"/>
</dbReference>
<dbReference type="PANTHER" id="PTHR44943">
    <property type="entry name" value="CELLULOSE SYNTHASE OPERON PROTEIN C"/>
    <property type="match status" value="1"/>
</dbReference>
<accession>A0A844DCE5</accession>
<dbReference type="Proteomes" id="UP000439986">
    <property type="component" value="Unassembled WGS sequence"/>
</dbReference>
<dbReference type="AlphaFoldDB" id="A0A844DCE5"/>
<reference evidence="4 5" key="1">
    <citation type="submission" date="2019-11" db="EMBL/GenBank/DDBJ databases">
        <title>Novel species isolated from a subtropical stream in China.</title>
        <authorList>
            <person name="Lu H."/>
        </authorList>
    </citation>
    <scope>NUCLEOTIDE SEQUENCE [LARGE SCALE GENOMIC DNA]</scope>
    <source>
        <strain evidence="4 5">FT26W</strain>
    </source>
</reference>
<dbReference type="InterPro" id="IPR011990">
    <property type="entry name" value="TPR-like_helical_dom_sf"/>
</dbReference>
<dbReference type="PANTHER" id="PTHR44943:SF8">
    <property type="entry name" value="TPR REPEAT-CONTAINING PROTEIN MJ0263"/>
    <property type="match status" value="1"/>
</dbReference>
<keyword evidence="1" id="KW-0677">Repeat</keyword>
<protein>
    <submittedName>
        <fullName evidence="4">Tetratricopeptide repeat protein</fullName>
    </submittedName>
</protein>
<sequence>MLRKIAWAMAAKNSQEMIVFTMIQMLTFFITQSNYNSLNIAEGGTMKTVGAVGLSLALVCAAGHAAVLPNKAAEPLVSEANVLVAQGKYQEGIAKFQEAAKADPAASVPLAGIANVLFKASFNAKGDAAARLRQQAESVARQALTLGADDPLAQEVLRNLTDDKPAPLHMPNQAAWKAMQEGEVLFQSNKPEEALAKYDESLRLDPLYSTAEVNAGDCFFVQKKWPEAEERFRKATEIEPLNGQAWRFLADALGWQGKWSAYETALFNGVAAQPNQLPTWDKLASFRNKQGYPLTALNLKRRSRVVLDPESGKFTIKLDSDFTGAGKQVPDGALWLAVAQYEINARSKNQQEKVADQPFAIEVQAWRAGLAIIDETVANGGADISDPALLNLRMLAKDDQLEAGLMLLAYRESWRAEFEAWKTAHPDGIRKFVNTYAMRP</sequence>
<evidence type="ECO:0000256" key="2">
    <source>
        <dbReference type="ARBA" id="ARBA00022803"/>
    </source>
</evidence>
<dbReference type="SMART" id="SM00028">
    <property type="entry name" value="TPR"/>
    <property type="match status" value="3"/>
</dbReference>
<evidence type="ECO:0000313" key="5">
    <source>
        <dbReference type="Proteomes" id="UP000439986"/>
    </source>
</evidence>
<organism evidence="4 5">
    <name type="scientific">Duganella aquatilis</name>
    <dbReference type="NCBI Taxonomy" id="2666082"/>
    <lineage>
        <taxon>Bacteria</taxon>
        <taxon>Pseudomonadati</taxon>
        <taxon>Pseudomonadota</taxon>
        <taxon>Betaproteobacteria</taxon>
        <taxon>Burkholderiales</taxon>
        <taxon>Oxalobacteraceae</taxon>
        <taxon>Telluria group</taxon>
        <taxon>Duganella</taxon>
    </lineage>
</organism>
<feature type="repeat" description="TPR" evidence="3">
    <location>
        <begin position="73"/>
        <end position="106"/>
    </location>
</feature>
<proteinExistence type="predicted"/>
<dbReference type="InterPro" id="IPR019734">
    <property type="entry name" value="TPR_rpt"/>
</dbReference>